<dbReference type="AlphaFoldDB" id="A0A1S3D496"/>
<dbReference type="GO" id="GO:0030686">
    <property type="term" value="C:90S preribosome"/>
    <property type="evidence" value="ECO:0007669"/>
    <property type="project" value="TreeGrafter"/>
</dbReference>
<accession>A0A1S3D496</accession>
<reference evidence="2" key="1">
    <citation type="submission" date="2025-08" db="UniProtKB">
        <authorList>
            <consortium name="RefSeq"/>
        </authorList>
    </citation>
    <scope>IDENTIFICATION</scope>
</reference>
<dbReference type="Proteomes" id="UP000079169">
    <property type="component" value="Unplaced"/>
</dbReference>
<evidence type="ECO:0000313" key="2">
    <source>
        <dbReference type="RefSeq" id="XP_008473164.1"/>
    </source>
</evidence>
<dbReference type="InterPro" id="IPR052575">
    <property type="entry name" value="SSU_processome_comp_20"/>
</dbReference>
<protein>
    <submittedName>
        <fullName evidence="2">Small subunit processome component 20 homolog</fullName>
    </submittedName>
</protein>
<sequence>MVQLNTLSLQCLTWLIKKDLPSIKECLSSVTANVFALLHKYAAQGMGKGDNYELVLAAFKYVGVLLRDVRDYTFLPEQLATLLLYVEQDLHDHSRQASAFLVLKAILHRKLQCGALGDVMMGVAKLAITSYHINVRVQAKQSYITYLYEYPLDKSALESHLSFILSQLDYEILEGRDCALEMIDSILITFPRTFVADNCDLLYVSLAARLINEPQPELRKKIAALLRKLMSGVAVNHGEKLLDICLTWMKDAKVAHKRLVPSNNKLKGSGS</sequence>
<dbReference type="STRING" id="121845.A0A1S3D496"/>
<name>A0A1S3D496_DIACI</name>
<proteinExistence type="predicted"/>
<organism evidence="1 2">
    <name type="scientific">Diaphorina citri</name>
    <name type="common">Asian citrus psyllid</name>
    <dbReference type="NCBI Taxonomy" id="121845"/>
    <lineage>
        <taxon>Eukaryota</taxon>
        <taxon>Metazoa</taxon>
        <taxon>Ecdysozoa</taxon>
        <taxon>Arthropoda</taxon>
        <taxon>Hexapoda</taxon>
        <taxon>Insecta</taxon>
        <taxon>Pterygota</taxon>
        <taxon>Neoptera</taxon>
        <taxon>Paraneoptera</taxon>
        <taxon>Hemiptera</taxon>
        <taxon>Sternorrhyncha</taxon>
        <taxon>Psylloidea</taxon>
        <taxon>Psyllidae</taxon>
        <taxon>Diaphorininae</taxon>
        <taxon>Diaphorina</taxon>
    </lineage>
</organism>
<dbReference type="InterPro" id="IPR016024">
    <property type="entry name" value="ARM-type_fold"/>
</dbReference>
<dbReference type="GeneID" id="103510292"/>
<dbReference type="PANTHER" id="PTHR17695">
    <property type="entry name" value="SMALL SUBUNIT PROCESSOME COMPONENT 20 HOMOLOG"/>
    <property type="match status" value="1"/>
</dbReference>
<gene>
    <name evidence="2" type="primary">LOC103510292</name>
</gene>
<dbReference type="RefSeq" id="XP_008473164.1">
    <property type="nucleotide sequence ID" value="XM_008474942.1"/>
</dbReference>
<dbReference type="KEGG" id="dci:103510292"/>
<dbReference type="GO" id="GO:0032040">
    <property type="term" value="C:small-subunit processome"/>
    <property type="evidence" value="ECO:0007669"/>
    <property type="project" value="TreeGrafter"/>
</dbReference>
<evidence type="ECO:0000313" key="1">
    <source>
        <dbReference type="Proteomes" id="UP000079169"/>
    </source>
</evidence>
<keyword evidence="1" id="KW-1185">Reference proteome</keyword>
<dbReference type="PaxDb" id="121845-A0A1S3D496"/>
<dbReference type="SUPFAM" id="SSF48371">
    <property type="entry name" value="ARM repeat"/>
    <property type="match status" value="1"/>
</dbReference>
<dbReference type="PANTHER" id="PTHR17695:SF11">
    <property type="entry name" value="SMALL SUBUNIT PROCESSOME COMPONENT 20 HOMOLOG"/>
    <property type="match status" value="1"/>
</dbReference>